<evidence type="ECO:0000313" key="1">
    <source>
        <dbReference type="EMBL" id="GKG98372.1"/>
    </source>
</evidence>
<name>A0AA37N2A8_9FIRM</name>
<protein>
    <submittedName>
        <fullName evidence="1">Uncharacterized protein</fullName>
    </submittedName>
</protein>
<comment type="caution">
    <text evidence="1">The sequence shown here is derived from an EMBL/GenBank/DDBJ whole genome shotgun (WGS) entry which is preliminary data.</text>
</comment>
<gene>
    <name evidence="1" type="ORF">CE91St55_03540</name>
</gene>
<accession>A0AA37N2A8</accession>
<dbReference type="AlphaFoldDB" id="A0AA37N2A8"/>
<dbReference type="Proteomes" id="UP001055091">
    <property type="component" value="Unassembled WGS sequence"/>
</dbReference>
<sequence length="93" mass="10470">MIGVQTDCKVYVNVRAAFLPDGKMLPEELTWEDGTPYTIDRILNVKPSVARKAGGQGDCYTILVNGKQSHLFFERSTNLTGAYIGRWFVERKS</sequence>
<reference evidence="1" key="1">
    <citation type="submission" date="2022-01" db="EMBL/GenBank/DDBJ databases">
        <title>Novel bile acid biosynthetic pathways are enriched in the microbiome of centenarians.</title>
        <authorList>
            <person name="Sato Y."/>
            <person name="Atarashi K."/>
            <person name="Plichta R.D."/>
            <person name="Arai Y."/>
            <person name="Sasajima S."/>
            <person name="Kearney M.S."/>
            <person name="Suda W."/>
            <person name="Takeshita K."/>
            <person name="Sasaki T."/>
            <person name="Okamoto S."/>
            <person name="Skelly N.A."/>
            <person name="Okamura Y."/>
            <person name="Vlamakis H."/>
            <person name="Li Y."/>
            <person name="Tanoue T."/>
            <person name="Takei H."/>
            <person name="Nittono H."/>
            <person name="Narushima S."/>
            <person name="Irie J."/>
            <person name="Itoh H."/>
            <person name="Moriya K."/>
            <person name="Sugiura Y."/>
            <person name="Suematsu M."/>
            <person name="Moritoki N."/>
            <person name="Shibata S."/>
            <person name="Littman R.D."/>
            <person name="Fischbach A.M."/>
            <person name="Uwamino Y."/>
            <person name="Inoue T."/>
            <person name="Honda A."/>
            <person name="Hattori M."/>
            <person name="Murai T."/>
            <person name="Xavier J.R."/>
            <person name="Hirose N."/>
            <person name="Honda K."/>
        </authorList>
    </citation>
    <scope>NUCLEOTIDE SEQUENCE</scope>
    <source>
        <strain evidence="1">CE91-St55</strain>
    </source>
</reference>
<proteinExistence type="predicted"/>
<dbReference type="RefSeq" id="WP_117471892.1">
    <property type="nucleotide sequence ID" value="NZ_BQNJ01000001.1"/>
</dbReference>
<dbReference type="EMBL" id="BQNJ01000001">
    <property type="protein sequence ID" value="GKG98372.1"/>
    <property type="molecule type" value="Genomic_DNA"/>
</dbReference>
<organism evidence="1 2">
    <name type="scientific">Hungatella hathewayi</name>
    <dbReference type="NCBI Taxonomy" id="154046"/>
    <lineage>
        <taxon>Bacteria</taxon>
        <taxon>Bacillati</taxon>
        <taxon>Bacillota</taxon>
        <taxon>Clostridia</taxon>
        <taxon>Lachnospirales</taxon>
        <taxon>Lachnospiraceae</taxon>
        <taxon>Hungatella</taxon>
    </lineage>
</organism>
<evidence type="ECO:0000313" key="2">
    <source>
        <dbReference type="Proteomes" id="UP001055091"/>
    </source>
</evidence>